<feature type="non-terminal residue" evidence="2">
    <location>
        <position position="76"/>
    </location>
</feature>
<feature type="transmembrane region" description="Helical" evidence="1">
    <location>
        <begin position="54"/>
        <end position="74"/>
    </location>
</feature>
<keyword evidence="3" id="KW-1185">Reference proteome</keyword>
<organism evidence="2 3">
    <name type="scientific">Melanomma pulvis-pyrius CBS 109.77</name>
    <dbReference type="NCBI Taxonomy" id="1314802"/>
    <lineage>
        <taxon>Eukaryota</taxon>
        <taxon>Fungi</taxon>
        <taxon>Dikarya</taxon>
        <taxon>Ascomycota</taxon>
        <taxon>Pezizomycotina</taxon>
        <taxon>Dothideomycetes</taxon>
        <taxon>Pleosporomycetidae</taxon>
        <taxon>Pleosporales</taxon>
        <taxon>Melanommataceae</taxon>
        <taxon>Melanomma</taxon>
    </lineage>
</organism>
<keyword evidence="1" id="KW-1133">Transmembrane helix</keyword>
<dbReference type="InterPro" id="IPR021514">
    <property type="entry name" value="DUF3176"/>
</dbReference>
<proteinExistence type="predicted"/>
<dbReference type="AlphaFoldDB" id="A0A6A6X8P2"/>
<dbReference type="Proteomes" id="UP000799757">
    <property type="component" value="Unassembled WGS sequence"/>
</dbReference>
<accession>A0A6A6X8P2</accession>
<evidence type="ECO:0000256" key="1">
    <source>
        <dbReference type="SAM" id="Phobius"/>
    </source>
</evidence>
<reference evidence="2" key="1">
    <citation type="journal article" date="2020" name="Stud. Mycol.">
        <title>101 Dothideomycetes genomes: a test case for predicting lifestyles and emergence of pathogens.</title>
        <authorList>
            <person name="Haridas S."/>
            <person name="Albert R."/>
            <person name="Binder M."/>
            <person name="Bloem J."/>
            <person name="Labutti K."/>
            <person name="Salamov A."/>
            <person name="Andreopoulos B."/>
            <person name="Baker S."/>
            <person name="Barry K."/>
            <person name="Bills G."/>
            <person name="Bluhm B."/>
            <person name="Cannon C."/>
            <person name="Castanera R."/>
            <person name="Culley D."/>
            <person name="Daum C."/>
            <person name="Ezra D."/>
            <person name="Gonzalez J."/>
            <person name="Henrissat B."/>
            <person name="Kuo A."/>
            <person name="Liang C."/>
            <person name="Lipzen A."/>
            <person name="Lutzoni F."/>
            <person name="Magnuson J."/>
            <person name="Mondo S."/>
            <person name="Nolan M."/>
            <person name="Ohm R."/>
            <person name="Pangilinan J."/>
            <person name="Park H.-J."/>
            <person name="Ramirez L."/>
            <person name="Alfaro M."/>
            <person name="Sun H."/>
            <person name="Tritt A."/>
            <person name="Yoshinaga Y."/>
            <person name="Zwiers L.-H."/>
            <person name="Turgeon B."/>
            <person name="Goodwin S."/>
            <person name="Spatafora J."/>
            <person name="Crous P."/>
            <person name="Grigoriev I."/>
        </authorList>
    </citation>
    <scope>NUCLEOTIDE SEQUENCE</scope>
    <source>
        <strain evidence="2">CBS 109.77</strain>
    </source>
</reference>
<keyword evidence="1" id="KW-0812">Transmembrane</keyword>
<dbReference type="EMBL" id="MU001973">
    <property type="protein sequence ID" value="KAF2792355.1"/>
    <property type="molecule type" value="Genomic_DNA"/>
</dbReference>
<name>A0A6A6X8P2_9PLEO</name>
<protein>
    <submittedName>
        <fullName evidence="2">Uncharacterized protein</fullName>
    </submittedName>
</protein>
<feature type="non-terminal residue" evidence="2">
    <location>
        <position position="1"/>
    </location>
</feature>
<evidence type="ECO:0000313" key="2">
    <source>
        <dbReference type="EMBL" id="KAF2792355.1"/>
    </source>
</evidence>
<dbReference type="PANTHER" id="PTHR35394:SF5">
    <property type="entry name" value="DUF3176 DOMAIN-CONTAINING PROTEIN"/>
    <property type="match status" value="1"/>
</dbReference>
<dbReference type="Pfam" id="PF11374">
    <property type="entry name" value="DUF3176"/>
    <property type="match status" value="1"/>
</dbReference>
<sequence length="76" mass="8600">AQLALLVPVASCIGQLKWLWFKAKPRKTTDLERFDMASRGPEGSLKLLFQLPRLRLVSLGAIVTILMLSFQTFIQQ</sequence>
<keyword evidence="1" id="KW-0472">Membrane</keyword>
<dbReference type="PANTHER" id="PTHR35394">
    <property type="entry name" value="DUF3176 DOMAIN-CONTAINING PROTEIN"/>
    <property type="match status" value="1"/>
</dbReference>
<evidence type="ECO:0000313" key="3">
    <source>
        <dbReference type="Proteomes" id="UP000799757"/>
    </source>
</evidence>
<gene>
    <name evidence="2" type="ORF">K505DRAFT_210984</name>
</gene>
<dbReference type="OrthoDB" id="5242705at2759"/>